<reference evidence="11 12" key="1">
    <citation type="submission" date="2017-11" db="EMBL/GenBank/DDBJ databases">
        <title>Genome sequence of Mesoplasma corruscae ELCA-2 (ATCC 49579).</title>
        <authorList>
            <person name="Lo W.-S."/>
            <person name="Kuo C.-H."/>
        </authorList>
    </citation>
    <scope>NUCLEOTIDE SEQUENCE [LARGE SCALE GENOMIC DNA]</scope>
    <source>
        <strain evidence="11 12">ELCA-2</strain>
    </source>
</reference>
<name>A0A2S5RED3_9MOLU</name>
<feature type="transmembrane region" description="Helical" evidence="8">
    <location>
        <begin position="24"/>
        <end position="45"/>
    </location>
</feature>
<dbReference type="GO" id="GO:0016887">
    <property type="term" value="F:ATP hydrolysis activity"/>
    <property type="evidence" value="ECO:0007669"/>
    <property type="project" value="InterPro"/>
</dbReference>
<evidence type="ECO:0000256" key="7">
    <source>
        <dbReference type="ARBA" id="ARBA00023136"/>
    </source>
</evidence>
<dbReference type="SUPFAM" id="SSF52540">
    <property type="entry name" value="P-loop containing nucleoside triphosphate hydrolases"/>
    <property type="match status" value="1"/>
</dbReference>
<dbReference type="EMBL" id="PHNF01000003">
    <property type="protein sequence ID" value="PPE05671.1"/>
    <property type="molecule type" value="Genomic_DNA"/>
</dbReference>
<dbReference type="FunFam" id="3.40.50.300:FF:000218">
    <property type="entry name" value="Multidrug ABC transporter ATP-binding protein"/>
    <property type="match status" value="1"/>
</dbReference>
<keyword evidence="12" id="KW-1185">Reference proteome</keyword>
<comment type="caution">
    <text evidence="11">The sequence shown here is derived from an EMBL/GenBank/DDBJ whole genome shotgun (WGS) entry which is preliminary data.</text>
</comment>
<dbReference type="GO" id="GO:0140359">
    <property type="term" value="F:ABC-type transporter activity"/>
    <property type="evidence" value="ECO:0007669"/>
    <property type="project" value="InterPro"/>
</dbReference>
<organism evidence="11 12">
    <name type="scientific">Mesoplasma corruscae</name>
    <dbReference type="NCBI Taxonomy" id="216874"/>
    <lineage>
        <taxon>Bacteria</taxon>
        <taxon>Bacillati</taxon>
        <taxon>Mycoplasmatota</taxon>
        <taxon>Mollicutes</taxon>
        <taxon>Entomoplasmatales</taxon>
        <taxon>Entomoplasmataceae</taxon>
        <taxon>Mesoplasma</taxon>
    </lineage>
</organism>
<dbReference type="CDD" id="cd07346">
    <property type="entry name" value="ABC_6TM_exporters"/>
    <property type="match status" value="1"/>
</dbReference>
<dbReference type="GO" id="GO:0005886">
    <property type="term" value="C:plasma membrane"/>
    <property type="evidence" value="ECO:0007669"/>
    <property type="project" value="UniProtKB-SubCell"/>
</dbReference>
<dbReference type="Pfam" id="PF00005">
    <property type="entry name" value="ABC_tran"/>
    <property type="match status" value="1"/>
</dbReference>
<feature type="transmembrane region" description="Helical" evidence="8">
    <location>
        <begin position="302"/>
        <end position="324"/>
    </location>
</feature>
<sequence length="608" mass="68398">MKTNNKVSRYTAFFKLIGRYYITYWWIAISLILIILSFCLTRISIPLLTQQITFAIKHENNIPVNGYWGLSLTTNIILSISMIALDAIGTYLFNYLSWIFGRKIEVDLRNKILEKLVRQDISYYSDKKIGEILTSVITDTQNVGEGAVNIPTSIGISLSQFIVAFIMTFVLAPVIAFFGGIIYFSLLTLYFVFYARTVKKYAVVREVYEEVNGNVTDRIGTVRLIKASGTEDYEKAYFEEQQKINYKAHKPAIFNLTLLITTVYAGSMILQFAVPIIAGIYYSVLGNDTAATDFFSNVFPAYIINQANLIATFSGLMGITFGLAMSGVASIHINELLGSQSIMDPHYYDGVIVKEIKGDIVFKDIEFRYPEKPAKLILPKFNFTFEEGKSYAFVGETGSGKSTIARLLLRFYDPSNGEIIINQKNNLKDLNLSSYLSHVGYVEQEPQILFGDVFENVKYGKFDATDEQVIEACKKAEIHKLITSWPEGYNTVLGERGFMLSGGQKQRLVIARMFLKDPEILILDEATSALDNIVEKEIQVKLNELMKGRTSFTIAHRLSTIKDVDHIIVLGGNGAGIVQQGNFKQLVKVPGHFKNLYEAGLLEAQENM</sequence>
<keyword evidence="4" id="KW-0547">Nucleotide-binding</keyword>
<dbReference type="GO" id="GO:0005524">
    <property type="term" value="F:ATP binding"/>
    <property type="evidence" value="ECO:0007669"/>
    <property type="project" value="UniProtKB-KW"/>
</dbReference>
<dbReference type="SMART" id="SM00382">
    <property type="entry name" value="AAA"/>
    <property type="match status" value="1"/>
</dbReference>
<feature type="transmembrane region" description="Helical" evidence="8">
    <location>
        <begin position="66"/>
        <end position="93"/>
    </location>
</feature>
<feature type="domain" description="ABC transporter" evidence="9">
    <location>
        <begin position="360"/>
        <end position="599"/>
    </location>
</feature>
<dbReference type="Gene3D" id="1.20.1560.10">
    <property type="entry name" value="ABC transporter type 1, transmembrane domain"/>
    <property type="match status" value="1"/>
</dbReference>
<dbReference type="SUPFAM" id="SSF90123">
    <property type="entry name" value="ABC transporter transmembrane region"/>
    <property type="match status" value="1"/>
</dbReference>
<keyword evidence="3 8" id="KW-0812">Transmembrane</keyword>
<dbReference type="AlphaFoldDB" id="A0A2S5RED3"/>
<proteinExistence type="inferred from homology"/>
<accession>A0A2S5RED3</accession>
<dbReference type="PROSITE" id="PS50893">
    <property type="entry name" value="ABC_TRANSPORTER_2"/>
    <property type="match status" value="1"/>
</dbReference>
<evidence type="ECO:0000256" key="2">
    <source>
        <dbReference type="ARBA" id="ARBA00005417"/>
    </source>
</evidence>
<evidence type="ECO:0000313" key="11">
    <source>
        <dbReference type="EMBL" id="PPE05671.1"/>
    </source>
</evidence>
<comment type="similarity">
    <text evidence="2">Belongs to the ABC transporter superfamily.</text>
</comment>
<evidence type="ECO:0000256" key="3">
    <source>
        <dbReference type="ARBA" id="ARBA00022692"/>
    </source>
</evidence>
<dbReference type="PROSITE" id="PS50929">
    <property type="entry name" value="ABC_TM1F"/>
    <property type="match status" value="1"/>
</dbReference>
<dbReference type="CDD" id="cd03249">
    <property type="entry name" value="ABC_MTABC3_MDL1_MDL2"/>
    <property type="match status" value="1"/>
</dbReference>
<evidence type="ECO:0000256" key="6">
    <source>
        <dbReference type="ARBA" id="ARBA00022989"/>
    </source>
</evidence>
<feature type="domain" description="ABC transmembrane type-1" evidence="10">
    <location>
        <begin position="31"/>
        <end position="335"/>
    </location>
</feature>
<keyword evidence="7 8" id="KW-0472">Membrane</keyword>
<evidence type="ECO:0000313" key="12">
    <source>
        <dbReference type="Proteomes" id="UP000239785"/>
    </source>
</evidence>
<dbReference type="InterPro" id="IPR017871">
    <property type="entry name" value="ABC_transporter-like_CS"/>
</dbReference>
<dbReference type="Proteomes" id="UP000239785">
    <property type="component" value="Unassembled WGS sequence"/>
</dbReference>
<keyword evidence="5 11" id="KW-0067">ATP-binding</keyword>
<evidence type="ECO:0000256" key="5">
    <source>
        <dbReference type="ARBA" id="ARBA00022840"/>
    </source>
</evidence>
<feature type="transmembrane region" description="Helical" evidence="8">
    <location>
        <begin position="161"/>
        <end position="193"/>
    </location>
</feature>
<evidence type="ECO:0000256" key="4">
    <source>
        <dbReference type="ARBA" id="ARBA00022741"/>
    </source>
</evidence>
<dbReference type="PROSITE" id="PS00211">
    <property type="entry name" value="ABC_TRANSPORTER_1"/>
    <property type="match status" value="1"/>
</dbReference>
<dbReference type="InterPro" id="IPR036640">
    <property type="entry name" value="ABC1_TM_sf"/>
</dbReference>
<dbReference type="Gene3D" id="3.40.50.300">
    <property type="entry name" value="P-loop containing nucleotide triphosphate hydrolases"/>
    <property type="match status" value="1"/>
</dbReference>
<dbReference type="RefSeq" id="WP_104208223.1">
    <property type="nucleotide sequence ID" value="NZ_PHNF01000003.1"/>
</dbReference>
<dbReference type="InterPro" id="IPR011527">
    <property type="entry name" value="ABC1_TM_dom"/>
</dbReference>
<evidence type="ECO:0000259" key="9">
    <source>
        <dbReference type="PROSITE" id="PS50893"/>
    </source>
</evidence>
<keyword evidence="6 8" id="KW-1133">Transmembrane helix</keyword>
<dbReference type="InterPro" id="IPR039421">
    <property type="entry name" value="Type_1_exporter"/>
</dbReference>
<dbReference type="InterPro" id="IPR003593">
    <property type="entry name" value="AAA+_ATPase"/>
</dbReference>
<protein>
    <submittedName>
        <fullName evidence="11">ABC transporter ATP-binding protein</fullName>
    </submittedName>
</protein>
<dbReference type="Pfam" id="PF00664">
    <property type="entry name" value="ABC_membrane"/>
    <property type="match status" value="1"/>
</dbReference>
<evidence type="ECO:0000256" key="8">
    <source>
        <dbReference type="SAM" id="Phobius"/>
    </source>
</evidence>
<gene>
    <name evidence="11" type="ORF">MCORR_v1c06990</name>
</gene>
<evidence type="ECO:0000256" key="1">
    <source>
        <dbReference type="ARBA" id="ARBA00004651"/>
    </source>
</evidence>
<evidence type="ECO:0000259" key="10">
    <source>
        <dbReference type="PROSITE" id="PS50929"/>
    </source>
</evidence>
<dbReference type="InterPro" id="IPR003439">
    <property type="entry name" value="ABC_transporter-like_ATP-bd"/>
</dbReference>
<comment type="subcellular location">
    <subcellularLocation>
        <location evidence="1">Cell membrane</location>
        <topology evidence="1">Multi-pass membrane protein</topology>
    </subcellularLocation>
</comment>
<dbReference type="PANTHER" id="PTHR24221:SF654">
    <property type="entry name" value="ATP-BINDING CASSETTE SUB-FAMILY B MEMBER 6"/>
    <property type="match status" value="1"/>
</dbReference>
<feature type="transmembrane region" description="Helical" evidence="8">
    <location>
        <begin position="252"/>
        <end position="282"/>
    </location>
</feature>
<dbReference type="InterPro" id="IPR027417">
    <property type="entry name" value="P-loop_NTPase"/>
</dbReference>
<dbReference type="PANTHER" id="PTHR24221">
    <property type="entry name" value="ATP-BINDING CASSETTE SUB-FAMILY B"/>
    <property type="match status" value="1"/>
</dbReference>
<dbReference type="OrthoDB" id="9763744at2"/>